<evidence type="ECO:0008006" key="4">
    <source>
        <dbReference type="Google" id="ProtNLM"/>
    </source>
</evidence>
<dbReference type="EMBL" id="LR215729">
    <property type="protein sequence ID" value="VEV95962.1"/>
    <property type="molecule type" value="Genomic_DNA"/>
</dbReference>
<dbReference type="Gene3D" id="3.40.50.410">
    <property type="entry name" value="von Willebrand factor, type A domain"/>
    <property type="match status" value="2"/>
</dbReference>
<dbReference type="Gene3D" id="2.130.10.10">
    <property type="entry name" value="YVTN repeat-like/Quinoprotein amine dehydrogenase"/>
    <property type="match status" value="1"/>
</dbReference>
<evidence type="ECO:0000256" key="2">
    <source>
        <dbReference type="SAM" id="SignalP"/>
    </source>
</evidence>
<sequence>MNCSNNRPRALTTTAAFLLALQIPLSAGDDTEIFFGEPPPESTARPNVMFILDNSDSMSAVDRGQNSSRLVQMKQAFRGLLNTAEDINIGLMTIQPNPKTKSRMLMKVQHIDQPMNNKLATPALRQSGDDSSYLSNGTTRASDKTLVMGFIKAPTGQQLDPSSISRSLGASAGYNSDFSSYFVLNQNGDSVACSAKLDATSTECPGGVKTQLESSNGASGNDGLLLFRNLNVPQGVTIKSAKLILKGTSTQSPSRFNIKLENSKTASAINAGNPLSRRNFSNTDLHLSQIPSRNHDTITFDLTRQLQKLQQLAPALNPIGDVALRVRGATPASYPWHIGDGAADSPRLEISWSGNEDSNRATGLRFEDVAIPQGARLTSARIDFVPASSDDRPVTFAIAAQNGTDTEVFGSTENFMNRSKTKSINWTPDAWRTSAENNYIEGPDVTELVQGIVDRPGWCGNNSLAFFLSPTAGEGSRTAYSFDHGEDLKPVLRLAFSDGDEGCLNPIINISVLNKKDDGSQNRPRSCVNANNCSGGQVSITSNHLPFAHRFLLSRFQHVPVKKNAQVMSAEILATPNTDAPGRTQVFFENTGNSAALALNTNNLSRRTYGQLAGACDFGGVGTSGVQQRCTTTELKDRLQAVFNHSRWSDDNALALLLRPVSGSAQLKSREHGAESAVQLRIKLRHGGLGENKYTSRDFMRGHVNALTLHLGTQIVPALNEAARYYTQIPGKHLGKNPSPIESSCQPNYVVLLTDGAAFNGPAENTIGEAARASIQRLAGACRGDSNKISEKCGRTLARWMHEQDQSPLEGLNNIITHTIGFSTGVNTGPTRFLSQLASLGGGTAYSANNASSLSDVFNNILSTAMSADTTFVNASAPINSLNRSDNLDQLYFSMFRPGNTNRWAGNLKRYRLKTEGTKAIIVDADDAPAVDLNTGFFYDSARSFWNSIQDGSDVTLGGAAAKLPRPGDRNIFTFKNTPVNGQANTLHSLRTAHAGNISPTLFGLQSTQAGARDNLVKYINGYERDNRTIRFALGDSLHSSPRQVTYGCKGNYSNGRCSDPDITAILGTNEGFIHGFDTATGIEQFGFMPKELLPNIRFLRADQQSTNDTPHLYGMDNTATIWFNDLNNNGVIFGDPASGSSAGLNKGEFVYAYASQRRGGNNLYALDITRRNSPKLLWQINDSYPGFSQLGQTWSVPQKTKIKVGDEIRDVLIFAGGYDQNQDELNYTTSVYTADAVGNSIYIVDAKTGSLIWSASNRSGHTLKLDKMQYSIPSNIRVIDIQETNGELVSDDEKLADQFFVGDTGGQVWRFFINNGNSAANLVTAGSNGGVLASLGNASAAEDARKFFSAPDVAVLDVDGQRSLSINIGSGYRSHPLNKTIRDRFYSLRTSAVFADDSQSVLTERKLYNATQNLVQQGSAQEQATALDAFSDPDRGWFIAMGNTGEKILSRALTAGGTVNFNTYEPTLPNGCRPSSGRNRAYSVRLRDATPTLVGVGETGSHADRSTESNSSGIAGDPQLFCSGDNCWVLPDPSVEPTAANMIPLGKTYWMDNTQL</sequence>
<gene>
    <name evidence="3" type="ORF">PMYSY11_0915</name>
</gene>
<feature type="signal peptide" evidence="2">
    <location>
        <begin position="1"/>
        <end position="27"/>
    </location>
</feature>
<evidence type="ECO:0000313" key="3">
    <source>
        <dbReference type="EMBL" id="VEV95962.1"/>
    </source>
</evidence>
<dbReference type="InterPro" id="IPR015943">
    <property type="entry name" value="WD40/YVTN_repeat-like_dom_sf"/>
</dbReference>
<evidence type="ECO:0000256" key="1">
    <source>
        <dbReference type="SAM" id="MobiDB-lite"/>
    </source>
</evidence>
<proteinExistence type="predicted"/>
<name>A0A653DZQ9_9PSED</name>
<protein>
    <recommendedName>
        <fullName evidence="4">Type IV pilus assembly protein PilY1</fullName>
    </recommendedName>
</protein>
<reference evidence="3" key="1">
    <citation type="submission" date="2019-02" db="EMBL/GenBank/DDBJ databases">
        <authorList>
            <consortium name="Genoscope - CEA"/>
            <person name="William W."/>
        </authorList>
    </citation>
    <scope>NUCLEOTIDE SEQUENCE [LARGE SCALE GENOMIC DNA]</scope>
    <source>
        <strain evidence="3">YSy11</strain>
    </source>
</reference>
<dbReference type="RefSeq" id="WP_150547686.1">
    <property type="nucleotide sequence ID" value="NZ_LR215729.2"/>
</dbReference>
<feature type="chain" id="PRO_5024910509" description="Type IV pilus assembly protein PilY1" evidence="2">
    <location>
        <begin position="28"/>
        <end position="1557"/>
    </location>
</feature>
<dbReference type="InterPro" id="IPR036465">
    <property type="entry name" value="vWFA_dom_sf"/>
</dbReference>
<feature type="region of interest" description="Disordered" evidence="1">
    <location>
        <begin position="1495"/>
        <end position="1516"/>
    </location>
</feature>
<keyword evidence="2" id="KW-0732">Signal</keyword>
<organism evidence="3">
    <name type="scientific">Pseudomonas marincola</name>
    <dbReference type="NCBI Taxonomy" id="437900"/>
    <lineage>
        <taxon>Bacteria</taxon>
        <taxon>Pseudomonadati</taxon>
        <taxon>Pseudomonadota</taxon>
        <taxon>Gammaproteobacteria</taxon>
        <taxon>Pseudomonadales</taxon>
        <taxon>Pseudomonadaceae</taxon>
        <taxon>Pseudomonas</taxon>
    </lineage>
</organism>
<dbReference type="SUPFAM" id="SSF53300">
    <property type="entry name" value="vWA-like"/>
    <property type="match status" value="1"/>
</dbReference>
<accession>A0A653DZQ9</accession>